<dbReference type="RefSeq" id="WP_277901068.1">
    <property type="nucleotide sequence ID" value="NZ_JAPMUA010000006.1"/>
</dbReference>
<evidence type="ECO:0000256" key="3">
    <source>
        <dbReference type="ARBA" id="ARBA00022801"/>
    </source>
</evidence>
<dbReference type="InterPro" id="IPR023296">
    <property type="entry name" value="Glyco_hydro_beta-prop_sf"/>
</dbReference>
<evidence type="ECO:0000313" key="8">
    <source>
        <dbReference type="Proteomes" id="UP001153642"/>
    </source>
</evidence>
<gene>
    <name evidence="7" type="ORF">OSR52_15205</name>
</gene>
<dbReference type="InterPro" id="IPR006710">
    <property type="entry name" value="Glyco_hydro_43"/>
</dbReference>
<dbReference type="SUPFAM" id="SSF75005">
    <property type="entry name" value="Arabinanase/levansucrase/invertase"/>
    <property type="match status" value="1"/>
</dbReference>
<accession>A0ABT6FVC6</accession>
<dbReference type="EMBL" id="JAPMUA010000006">
    <property type="protein sequence ID" value="MDG3587221.1"/>
    <property type="molecule type" value="Genomic_DNA"/>
</dbReference>
<reference evidence="7" key="1">
    <citation type="submission" date="2022-11" db="EMBL/GenBank/DDBJ databases">
        <title>High-quality draft genome sequence of Galbibacter sp. strain CMA-7.</title>
        <authorList>
            <person name="Wei L."/>
            <person name="Dong C."/>
            <person name="Shao Z."/>
        </authorList>
    </citation>
    <scope>NUCLEOTIDE SEQUENCE</scope>
    <source>
        <strain evidence="7">CMA-7</strain>
    </source>
</reference>
<protein>
    <submittedName>
        <fullName evidence="7">Family 43 glycosylhydrolase</fullName>
    </submittedName>
</protein>
<dbReference type="Gene3D" id="2.115.10.20">
    <property type="entry name" value="Glycosyl hydrolase domain, family 43"/>
    <property type="match status" value="1"/>
</dbReference>
<evidence type="ECO:0000256" key="1">
    <source>
        <dbReference type="ARBA" id="ARBA00004834"/>
    </source>
</evidence>
<evidence type="ECO:0000256" key="2">
    <source>
        <dbReference type="ARBA" id="ARBA00009865"/>
    </source>
</evidence>
<comment type="caution">
    <text evidence="7">The sequence shown here is derived from an EMBL/GenBank/DDBJ whole genome shotgun (WGS) entry which is preliminary data.</text>
</comment>
<keyword evidence="6" id="KW-0732">Signal</keyword>
<evidence type="ECO:0000256" key="6">
    <source>
        <dbReference type="SAM" id="SignalP"/>
    </source>
</evidence>
<organism evidence="7 8">
    <name type="scientific">Galbibacter pacificus</name>
    <dbReference type="NCBI Taxonomy" id="2996052"/>
    <lineage>
        <taxon>Bacteria</taxon>
        <taxon>Pseudomonadati</taxon>
        <taxon>Bacteroidota</taxon>
        <taxon>Flavobacteriia</taxon>
        <taxon>Flavobacteriales</taxon>
        <taxon>Flavobacteriaceae</taxon>
        <taxon>Galbibacter</taxon>
    </lineage>
</organism>
<keyword evidence="8" id="KW-1185">Reference proteome</keyword>
<evidence type="ECO:0000256" key="4">
    <source>
        <dbReference type="ARBA" id="ARBA00023295"/>
    </source>
</evidence>
<feature type="chain" id="PRO_5045489638" evidence="6">
    <location>
        <begin position="23"/>
        <end position="338"/>
    </location>
</feature>
<dbReference type="InterPro" id="IPR050727">
    <property type="entry name" value="GH43_arabinanases"/>
</dbReference>
<comment type="similarity">
    <text evidence="2 5">Belongs to the glycosyl hydrolase 43 family.</text>
</comment>
<proteinExistence type="inferred from homology"/>
<dbReference type="PANTHER" id="PTHR43301">
    <property type="entry name" value="ARABINAN ENDO-1,5-ALPHA-L-ARABINOSIDASE"/>
    <property type="match status" value="1"/>
</dbReference>
<dbReference type="CDD" id="cd08984">
    <property type="entry name" value="GH43-like"/>
    <property type="match status" value="1"/>
</dbReference>
<comment type="pathway">
    <text evidence="1">Glycan metabolism; L-arabinan degradation.</text>
</comment>
<dbReference type="PANTHER" id="PTHR43301:SF3">
    <property type="entry name" value="ARABINAN ENDO-1,5-ALPHA-L-ARABINOSIDASE A-RELATED"/>
    <property type="match status" value="1"/>
</dbReference>
<dbReference type="Pfam" id="PF04616">
    <property type="entry name" value="Glyco_hydro_43"/>
    <property type="match status" value="1"/>
</dbReference>
<evidence type="ECO:0000313" key="7">
    <source>
        <dbReference type="EMBL" id="MDG3587221.1"/>
    </source>
</evidence>
<keyword evidence="4 5" id="KW-0326">Glycosidase</keyword>
<name>A0ABT6FVC6_9FLAO</name>
<sequence length="338" mass="38746">MKAKHLITVCSCALSIAFSATAQQQPHTAPSPVYNDPIYDGAADPVIIWNRQEKSWWMLYTARRANMPTPDVSAYYGNKVGIASTKDHGQTWVFRGYLDLEFERGQNTFWAPDVVYHKGTYHMYVSYIQGARSHWGGKSKIVHLTSKNLWDWSYQGGVSASSDKVIDATLFQKEDGIWRMWYKDDSKGGITMMSESKDLKTWEAAQKPTIAGDAHEGPNVFEYKGYYWMLTDEWHGLRIYRSTDLNTWEKQGLILDTPSKRKDDTPSGAHGDVITFKDRAYIFYFTHPGRDKHGVTKPENSFYQNHRTSIQVAPITVENGTLKANRDQPFDYWLPDAE</sequence>
<keyword evidence="3 5" id="KW-0378">Hydrolase</keyword>
<dbReference type="Proteomes" id="UP001153642">
    <property type="component" value="Unassembled WGS sequence"/>
</dbReference>
<feature type="signal peptide" evidence="6">
    <location>
        <begin position="1"/>
        <end position="22"/>
    </location>
</feature>
<evidence type="ECO:0000256" key="5">
    <source>
        <dbReference type="RuleBase" id="RU361187"/>
    </source>
</evidence>